<organism evidence="2 3">
    <name type="scientific">Sphingomonas olei</name>
    <dbReference type="NCBI Taxonomy" id="1886787"/>
    <lineage>
        <taxon>Bacteria</taxon>
        <taxon>Pseudomonadati</taxon>
        <taxon>Pseudomonadota</taxon>
        <taxon>Alphaproteobacteria</taxon>
        <taxon>Sphingomonadales</taxon>
        <taxon>Sphingomonadaceae</taxon>
        <taxon>Sphingomonas</taxon>
    </lineage>
</organism>
<reference evidence="2 3" key="1">
    <citation type="submission" date="2019-04" db="EMBL/GenBank/DDBJ databases">
        <title>Microbes associate with the intestines of laboratory mice.</title>
        <authorList>
            <person name="Navarre W."/>
            <person name="Wong E."/>
            <person name="Huang K.C."/>
            <person name="Tropini C."/>
            <person name="Ng K."/>
            <person name="Yu B."/>
        </authorList>
    </citation>
    <scope>NUCLEOTIDE SEQUENCE [LARGE SCALE GENOMIC DNA]</scope>
    <source>
        <strain evidence="2 3">NM83_B4-11</strain>
    </source>
</reference>
<keyword evidence="3" id="KW-1185">Reference proteome</keyword>
<comment type="caution">
    <text evidence="2">The sequence shown here is derived from an EMBL/GenBank/DDBJ whole genome shotgun (WGS) entry which is preliminary data.</text>
</comment>
<evidence type="ECO:0000313" key="2">
    <source>
        <dbReference type="EMBL" id="THG41421.1"/>
    </source>
</evidence>
<dbReference type="RefSeq" id="WP_136450645.1">
    <property type="nucleotide sequence ID" value="NZ_SSTI01000002.1"/>
</dbReference>
<name>A0ABY2QKG3_9SPHN</name>
<feature type="compositionally biased region" description="Pro residues" evidence="1">
    <location>
        <begin position="1019"/>
        <end position="1030"/>
    </location>
</feature>
<dbReference type="EMBL" id="SSTI01000002">
    <property type="protein sequence ID" value="THG41421.1"/>
    <property type="molecule type" value="Genomic_DNA"/>
</dbReference>
<evidence type="ECO:0000313" key="3">
    <source>
        <dbReference type="Proteomes" id="UP000308038"/>
    </source>
</evidence>
<feature type="region of interest" description="Disordered" evidence="1">
    <location>
        <begin position="1013"/>
        <end position="1039"/>
    </location>
</feature>
<evidence type="ECO:0000256" key="1">
    <source>
        <dbReference type="SAM" id="MobiDB-lite"/>
    </source>
</evidence>
<protein>
    <recommendedName>
        <fullName evidence="4">Dicarboxylate transport domain-containing protein</fullName>
    </recommendedName>
</protein>
<evidence type="ECO:0008006" key="4">
    <source>
        <dbReference type="Google" id="ProtNLM"/>
    </source>
</evidence>
<dbReference type="Proteomes" id="UP000308038">
    <property type="component" value="Unassembled WGS sequence"/>
</dbReference>
<accession>A0ABY2QKG3</accession>
<gene>
    <name evidence="2" type="ORF">E5988_02520</name>
</gene>
<sequence>MSRRWLLVLLLVVLLGVAALWLSRVPIASGVIDRTFAASDVPASYRIDNLGVRRQRLTNVVIGDPANPDLVADWIETRIALRGGVPTLDAVRAGHVRLRGRLVDGRLSLGAIDRLLPAPSGQPFALPALGVDVEDARMRLETPLGVVGLRLSGRGRLDQDFRGTLAAVAPGVTVGDCAIQRPTAFLDIRVREAAPHVAGPLRAMALSCAGIRAEQPAARLDARLNAALTRWSGSAALRSGAIAGSGARTASLTGQLDFTGDKTRTEGRAQLRGEQVSVAGASSRQAGFAGTWRLAGGRAIVAGRFDGQNVALPSATQRQLAAAGDSAAGTPLAPLATAAGTALARAGADFTITGEAALGTATNRPLATLRELTLRSASGATLQFGEGGEVILGHPAGIRANGTLRLSGGGLPEASVRIAQQRPGGPISGGAQVAPYAAGGARLALTRARFTAAPDGRTSLQAIATLTGPLSGGAVEELRVPLAAQLDEHGALTLNRACADASFTRIALSGLALRNIRLALCPVDGAMFRLGRGGVGGGIAVASPQLTGTLGGTPLQLHAARAEWRHAGASFALDDVAARIGRTGSVTELDFARLVGRVASGGILGTFAGGSGRIGAVPLQLADAAGDWRFAASVLSLEGALSVSDTADSARFRPLAARTVTLRLADNVITADGTLFEPAKNVKVAAVTIRHQLSSGAGNARLDVPGITFGDGFQPEELTPLTFGVIADVRGNVRGVGNIDWSPDGVASTGTFATDQLDLAAAFGPVAGIKGQLRFTDLLALESAPNQTVTVAEINPGVAVTDGVIDYQLLRDLRVKVNGGVWPFASGTLTLRPTLLDFSSPQERHMTFLIEGMEARHFLQKFDFKNLDATGVADGVLPMIFDQSGGRIEDGRLVMREGGGSIAYLGELTEEDLGTWGNIAFQALRSLRYRNLELVMNGPLAGEMVTEVKFAGISQGEGAKSNFLIRRLQKLPFVFNIRITAPFRGLIDSVASFYDPKRLIDRNLPALIEEQNRRAQPLPNQPPARQPPAIQPSASEMMP</sequence>
<dbReference type="Pfam" id="PF11739">
    <property type="entry name" value="YdbH-like"/>
    <property type="match status" value="1"/>
</dbReference>
<proteinExistence type="predicted"/>
<dbReference type="InterPro" id="IPR021730">
    <property type="entry name" value="YdbH"/>
</dbReference>